<proteinExistence type="predicted"/>
<protein>
    <submittedName>
        <fullName evidence="2">Uncharacterized protein</fullName>
    </submittedName>
</protein>
<feature type="region of interest" description="Disordered" evidence="1">
    <location>
        <begin position="95"/>
        <end position="127"/>
    </location>
</feature>
<dbReference type="GeneID" id="18814003"/>
<accession>F8NF82</accession>
<sequence>MPSNPWSMHEHPPATSPLPDTLANSTSNQSATVKPDVSVNPSDTLSPPDPSGMSPPLDPSGTLPPTDLLQGEPKEAFNIFSGTLGASIPLGDRATLPSGSVHPTEGQLAQADSATWASHNPTRRTLPVCPPLRPLTDAAKASRRTVGDIQTLHNSLRTGECHWEKLTRLQQIAHKLDLERRQEAGEIVGKPQKQRSDAGTKRKQGGSLQGGRGAAPAQRGHGGVPGQSAMSREIVESSGDE</sequence>
<dbReference type="EMBL" id="GL945428">
    <property type="protein sequence ID" value="EGO30796.1"/>
    <property type="molecule type" value="Genomic_DNA"/>
</dbReference>
<dbReference type="Proteomes" id="UP000008064">
    <property type="component" value="Unassembled WGS sequence"/>
</dbReference>
<dbReference type="OrthoDB" id="3253416at2759"/>
<organism>
    <name type="scientific">Serpula lacrymans var. lacrymans (strain S7.9)</name>
    <name type="common">Dry rot fungus</name>
    <dbReference type="NCBI Taxonomy" id="578457"/>
    <lineage>
        <taxon>Eukaryota</taxon>
        <taxon>Fungi</taxon>
        <taxon>Dikarya</taxon>
        <taxon>Basidiomycota</taxon>
        <taxon>Agaricomycotina</taxon>
        <taxon>Agaricomycetes</taxon>
        <taxon>Agaricomycetidae</taxon>
        <taxon>Boletales</taxon>
        <taxon>Coniophorineae</taxon>
        <taxon>Serpulaceae</taxon>
        <taxon>Serpula</taxon>
    </lineage>
</organism>
<evidence type="ECO:0000256" key="1">
    <source>
        <dbReference type="SAM" id="MobiDB-lite"/>
    </source>
</evidence>
<feature type="compositionally biased region" description="Polar residues" evidence="1">
    <location>
        <begin position="110"/>
        <end position="120"/>
    </location>
</feature>
<reference evidence="2" key="1">
    <citation type="submission" date="2011-04" db="EMBL/GenBank/DDBJ databases">
        <title>Evolution of plant cell wall degrading machinery underlies the functional diversity of forest fungi.</title>
        <authorList>
            <consortium name="US DOE Joint Genome Institute (JGI-PGF)"/>
            <person name="Eastwood D.C."/>
            <person name="Floudas D."/>
            <person name="Binder M."/>
            <person name="Majcherczyk A."/>
            <person name="Schneider P."/>
            <person name="Aerts A."/>
            <person name="Asiegbu F.O."/>
            <person name="Baker S.E."/>
            <person name="Barry K."/>
            <person name="Bendiksby M."/>
            <person name="Blumentritt M."/>
            <person name="Coutinho P.M."/>
            <person name="Cullen D."/>
            <person name="Cullen D."/>
            <person name="Gathman A."/>
            <person name="Goodell B."/>
            <person name="Henrissat B."/>
            <person name="Ihrmark K."/>
            <person name="Kauserud H."/>
            <person name="Kohler A."/>
            <person name="LaButti K."/>
            <person name="Lapidus A."/>
            <person name="Lavin J.L."/>
            <person name="Lee Y.-H."/>
            <person name="Lindquist E."/>
            <person name="Lilly W."/>
            <person name="Lucas S."/>
            <person name="Morin E."/>
            <person name="Murat C."/>
            <person name="Oguiza J.A."/>
            <person name="Park J."/>
            <person name="Pisabarro A.G."/>
            <person name="Riley R."/>
            <person name="Rosling A."/>
            <person name="Salamov A."/>
            <person name="Schmidt O."/>
            <person name="Schmutz J."/>
            <person name="Skrede I."/>
            <person name="Stenlid J."/>
            <person name="Wiebenga A."/>
            <person name="Xie X."/>
            <person name="Kues U."/>
            <person name="Hibbett D.S."/>
            <person name="Hoffmeister D."/>
            <person name="Hogberg N."/>
            <person name="Martin F."/>
            <person name="Grigoriev I.V."/>
            <person name="Watkinson S.C."/>
        </authorList>
    </citation>
    <scope>NUCLEOTIDE SEQUENCE</scope>
    <source>
        <strain evidence="2">S7.9</strain>
    </source>
</reference>
<dbReference type="RefSeq" id="XP_007312680.1">
    <property type="nucleotide sequence ID" value="XM_007312618.1"/>
</dbReference>
<evidence type="ECO:0000313" key="2">
    <source>
        <dbReference type="EMBL" id="EGO30796.1"/>
    </source>
</evidence>
<feature type="region of interest" description="Disordered" evidence="1">
    <location>
        <begin position="1"/>
        <end position="73"/>
    </location>
</feature>
<feature type="compositionally biased region" description="Polar residues" evidence="1">
    <location>
        <begin position="22"/>
        <end position="32"/>
    </location>
</feature>
<feature type="region of interest" description="Disordered" evidence="1">
    <location>
        <begin position="183"/>
        <end position="241"/>
    </location>
</feature>
<dbReference type="HOGENOM" id="CLU_1152342_0_0_1"/>
<gene>
    <name evidence="2" type="ORF">SERLADRAFT_432431</name>
</gene>
<name>F8NF82_SERL9</name>
<dbReference type="KEGG" id="sla:SERLADRAFT_432431"/>
<dbReference type="AlphaFoldDB" id="F8NF82"/>